<keyword evidence="2" id="KW-1185">Reference proteome</keyword>
<dbReference type="AlphaFoldDB" id="A0A7M5WT32"/>
<dbReference type="GO" id="GO:0005615">
    <property type="term" value="C:extracellular space"/>
    <property type="evidence" value="ECO:0007669"/>
    <property type="project" value="TreeGrafter"/>
</dbReference>
<sequence>KTIQRMTDINKDQSTKTEILDFEMMQAVDGHTHHNLIAFFEGRVLKAQERKGGRKPHLDNLLNFTRQAGYRNIYQEDMCYKGGWGFNSISKSHGKWKNIVKGIKKFAIDNTGLTFASCKMIGEIYSKGRNIFSGTGDFCYNGLNYNTYYVRHIAKKLKATPSGLFMFSILCIPHDSGGWRVQGADHGLAEFITEMSQLENTITLLFADHGNTYTRYAGWLDGRHEQFNPHFFAILPGKVIEKIGKASIDALRRNRLRMVTLIDVHHTIKYLVNSSYHNKGILTEVPTYRTCSTLELSKPTYCICKGWRKTEQNNTSFWPFVEFAVGQLNDIISDASAKGLCKRLVPLEFLNPSSLLEGVVTDFSFDVLANPGAGSSNNEERFSFHIRYENHWKLKTLSTKLISYSRISSYNGYQNCSDTKSKDLKLCICDMNLQSGKNLHRLSTPYNLHPVRTDSIFRIKNKDFFLDENIADIDKGYLSLLKRDAYEQQNQTARTSTTFEAINYSFNRTYEVSINITRIDHMKPMDDKGCKGTVKPNSIRYLCTLGRSEISGNATYDYEVKYSLSKKN</sequence>
<reference evidence="1" key="1">
    <citation type="submission" date="2021-01" db="UniProtKB">
        <authorList>
            <consortium name="EnsemblMetazoa"/>
        </authorList>
    </citation>
    <scope>IDENTIFICATION</scope>
</reference>
<dbReference type="PANTHER" id="PTHR10974:SF39">
    <property type="entry name" value="E2F TRANSCRIPTION FACTOR CC-MB DOMAIN-CONTAINING PROTEIN"/>
    <property type="match status" value="1"/>
</dbReference>
<dbReference type="Pfam" id="PF02995">
    <property type="entry name" value="DUF229"/>
    <property type="match status" value="1"/>
</dbReference>
<dbReference type="SUPFAM" id="SSF53649">
    <property type="entry name" value="Alkaline phosphatase-like"/>
    <property type="match status" value="1"/>
</dbReference>
<dbReference type="PANTHER" id="PTHR10974">
    <property type="entry name" value="FI08016P-RELATED"/>
    <property type="match status" value="1"/>
</dbReference>
<organism evidence="1 2">
    <name type="scientific">Clytia hemisphaerica</name>
    <dbReference type="NCBI Taxonomy" id="252671"/>
    <lineage>
        <taxon>Eukaryota</taxon>
        <taxon>Metazoa</taxon>
        <taxon>Cnidaria</taxon>
        <taxon>Hydrozoa</taxon>
        <taxon>Hydroidolina</taxon>
        <taxon>Leptothecata</taxon>
        <taxon>Obeliida</taxon>
        <taxon>Clytiidae</taxon>
        <taxon>Clytia</taxon>
    </lineage>
</organism>
<evidence type="ECO:0000313" key="2">
    <source>
        <dbReference type="Proteomes" id="UP000594262"/>
    </source>
</evidence>
<dbReference type="Proteomes" id="UP000594262">
    <property type="component" value="Unplaced"/>
</dbReference>
<protein>
    <submittedName>
        <fullName evidence="1">Uncharacterized protein</fullName>
    </submittedName>
</protein>
<dbReference type="Gene3D" id="3.40.720.10">
    <property type="entry name" value="Alkaline Phosphatase, subunit A"/>
    <property type="match status" value="1"/>
</dbReference>
<dbReference type="EnsemblMetazoa" id="CLYHEMT012668.1">
    <property type="protein sequence ID" value="CLYHEMP012668.1"/>
    <property type="gene ID" value="CLYHEMG012668"/>
</dbReference>
<dbReference type="InterPro" id="IPR017850">
    <property type="entry name" value="Alkaline_phosphatase_core_sf"/>
</dbReference>
<dbReference type="OrthoDB" id="413313at2759"/>
<accession>A0A7M5WT32</accession>
<proteinExistence type="predicted"/>
<evidence type="ECO:0000313" key="1">
    <source>
        <dbReference type="EnsemblMetazoa" id="CLYHEMP012668.1"/>
    </source>
</evidence>
<name>A0A7M5WT32_9CNID</name>
<dbReference type="InterPro" id="IPR004245">
    <property type="entry name" value="DUF229"/>
</dbReference>